<evidence type="ECO:0000313" key="2">
    <source>
        <dbReference type="EMBL" id="GMG84999.1"/>
    </source>
</evidence>
<accession>A0ABQ6LSE5</accession>
<name>A0ABQ6LSE5_9RHOB</name>
<gene>
    <name evidence="2" type="ORF">LNKW23_42150</name>
</gene>
<dbReference type="SUPFAM" id="SSF53901">
    <property type="entry name" value="Thiolase-like"/>
    <property type="match status" value="1"/>
</dbReference>
<feature type="domain" description="Beta-ketoacyl synthase-like N-terminal" evidence="1">
    <location>
        <begin position="31"/>
        <end position="199"/>
    </location>
</feature>
<protein>
    <recommendedName>
        <fullName evidence="1">Beta-ketoacyl synthase-like N-terminal domain-containing protein</fullName>
    </recommendedName>
</protein>
<sequence>MKLSARIGGVGLAGPGLADWPALSAAIAGAPWAPEPGWQPQPACLPSRAARRLSPTIRLALMAAEQIGPALPAEAAWVFASSVGEGETLNVILEALRAEAPAIQPLRFQNAVHNAAAGQWSIAAGLRGPSTSLAAHDDTAGAALLKALMQLRLERLPVGLVVYDAPMPPPLHEKRPFGLPLAVALALVPEGPEAPGLRLSARLAPAATHPPTPPGTEIGRALAASGNPAAALLPLLELLAAERSGVAALGLQGTQVLALGLEAA</sequence>
<proteinExistence type="predicted"/>
<dbReference type="Gene3D" id="3.40.47.10">
    <property type="match status" value="1"/>
</dbReference>
<dbReference type="Proteomes" id="UP001239909">
    <property type="component" value="Unassembled WGS sequence"/>
</dbReference>
<comment type="caution">
    <text evidence="2">The sequence shown here is derived from an EMBL/GenBank/DDBJ whole genome shotgun (WGS) entry which is preliminary data.</text>
</comment>
<dbReference type="RefSeq" id="WP_285674207.1">
    <property type="nucleotide sequence ID" value="NZ_BSYI01000048.1"/>
</dbReference>
<dbReference type="EMBL" id="BSYI01000048">
    <property type="protein sequence ID" value="GMG84999.1"/>
    <property type="molecule type" value="Genomic_DNA"/>
</dbReference>
<organism evidence="2 3">
    <name type="scientific">Paralimibaculum aggregatum</name>
    <dbReference type="NCBI Taxonomy" id="3036245"/>
    <lineage>
        <taxon>Bacteria</taxon>
        <taxon>Pseudomonadati</taxon>
        <taxon>Pseudomonadota</taxon>
        <taxon>Alphaproteobacteria</taxon>
        <taxon>Rhodobacterales</taxon>
        <taxon>Paracoccaceae</taxon>
        <taxon>Paralimibaculum</taxon>
    </lineage>
</organism>
<dbReference type="InterPro" id="IPR014030">
    <property type="entry name" value="Ketoacyl_synth_N"/>
</dbReference>
<keyword evidence="3" id="KW-1185">Reference proteome</keyword>
<evidence type="ECO:0000259" key="1">
    <source>
        <dbReference type="Pfam" id="PF13723"/>
    </source>
</evidence>
<evidence type="ECO:0000313" key="3">
    <source>
        <dbReference type="Proteomes" id="UP001239909"/>
    </source>
</evidence>
<dbReference type="InterPro" id="IPR016039">
    <property type="entry name" value="Thiolase-like"/>
</dbReference>
<dbReference type="Pfam" id="PF13723">
    <property type="entry name" value="Ketoacyl-synt_2"/>
    <property type="match status" value="1"/>
</dbReference>
<reference evidence="2 3" key="1">
    <citation type="submission" date="2023-04" db="EMBL/GenBank/DDBJ databases">
        <title>Marinoamorphus aggregata gen. nov., sp. Nov., isolate from tissue of brittle star Ophioplocus japonicus.</title>
        <authorList>
            <person name="Kawano K."/>
            <person name="Sawayama S."/>
            <person name="Nakagawa S."/>
        </authorList>
    </citation>
    <scope>NUCLEOTIDE SEQUENCE [LARGE SCALE GENOMIC DNA]</scope>
    <source>
        <strain evidence="2 3">NKW23</strain>
    </source>
</reference>